<dbReference type="OrthoDB" id="1741719at2759"/>
<dbReference type="GO" id="GO:0000417">
    <property type="term" value="C:HIR complex"/>
    <property type="evidence" value="ECO:0007669"/>
    <property type="project" value="TreeGrafter"/>
</dbReference>
<organism evidence="15 16">
    <name type="scientific">Hyphopichia burtonii NRRL Y-1933</name>
    <dbReference type="NCBI Taxonomy" id="984485"/>
    <lineage>
        <taxon>Eukaryota</taxon>
        <taxon>Fungi</taxon>
        <taxon>Dikarya</taxon>
        <taxon>Ascomycota</taxon>
        <taxon>Saccharomycotina</taxon>
        <taxon>Pichiomycetes</taxon>
        <taxon>Debaryomycetaceae</taxon>
        <taxon>Hyphopichia</taxon>
    </lineage>
</organism>
<dbReference type="InterPro" id="IPR055410">
    <property type="entry name" value="Beta-prop_CAF1B_HIR1"/>
</dbReference>
<dbReference type="GeneID" id="30995376"/>
<keyword evidence="7 11" id="KW-0805">Transcription regulation</keyword>
<dbReference type="Pfam" id="PF07569">
    <property type="entry name" value="Hira"/>
    <property type="match status" value="1"/>
</dbReference>
<keyword evidence="9 11" id="KW-0539">Nucleus</keyword>
<name>A0A1E4RNA9_9ASCO</name>
<protein>
    <recommendedName>
        <fullName evidence="11">Protein HIR</fullName>
    </recommendedName>
</protein>
<evidence type="ECO:0000256" key="3">
    <source>
        <dbReference type="ARBA" id="ARBA00022491"/>
    </source>
</evidence>
<evidence type="ECO:0000256" key="6">
    <source>
        <dbReference type="ARBA" id="ARBA00022853"/>
    </source>
</evidence>
<evidence type="ECO:0000256" key="5">
    <source>
        <dbReference type="ARBA" id="ARBA00022737"/>
    </source>
</evidence>
<evidence type="ECO:0000256" key="11">
    <source>
        <dbReference type="RuleBase" id="RU364014"/>
    </source>
</evidence>
<comment type="subcellular location">
    <subcellularLocation>
        <location evidence="1 11">Nucleus</location>
    </subcellularLocation>
</comment>
<dbReference type="InterPro" id="IPR015943">
    <property type="entry name" value="WD40/YVTN_repeat-like_dom_sf"/>
</dbReference>
<evidence type="ECO:0000256" key="1">
    <source>
        <dbReference type="ARBA" id="ARBA00004123"/>
    </source>
</evidence>
<feature type="region of interest" description="Disordered" evidence="12">
    <location>
        <begin position="408"/>
        <end position="544"/>
    </location>
</feature>
<keyword evidence="6 11" id="KW-0156">Chromatin regulator</keyword>
<evidence type="ECO:0000256" key="7">
    <source>
        <dbReference type="ARBA" id="ARBA00023015"/>
    </source>
</evidence>
<sequence>MHLLVLPSPLHDGEVHSVDVDSSNCKLLTAGKDGSVAIWSLPDLVSLKGKEAITGFKSLKSFKYHNDTVTIAKWCPTNNQIFASCDRSGNIYITDLEKDTQKLIYPFESPETKSNNVIDGSWSFNGKLFAWSTLDGKVHIYDYQKNTYQELTKLSKSEKPLTQRSIAFDPTDNYLVTLGDDTLIYVYQFQEEGGNYKFRLIHKISKLINKTPLNVKYKRISWSCDGEFVSVPTAIKNQTSLVSLISRSQNWTNKISLVGHDLNCEVVKFNPKIFTSATVKEDSNQGKPEGAENVFNIIATAGSDKTLVVWNTSKASPIFVLKDLVSKAIVDLCWDKSGSHLFLASLDGLLAVVNFEPAEIGSEAPPELYNQLKEFEKQSLKPFDHKYEAQTSARNKADQQIEILDQKDAIQVDNISKTPAKESKPPLPKMEQKEKPENKKTDIVPQVIAAPSVDESSMEVDDILQSTMSNRQAKPSKQVSKKTTAKPIQKEQPTSEQQKITTKNGKKRVQPLLISENNETKSPNPTKLNGNSTFSEPSTATGKSLMEFDKPSYSVHEDVFKEKKRLRANQEEQSTKKIKRDLEPIKFVGSIIVNPNTTFAKVRLSVPKVRLNIRVISKTNPNSDDPFILDIRNGQGNEATPTRITYFKKDKQLWCDFVPRYIQLVTEGSNFWALSTADGQILTYSSLSGRRILPPMIIGTPISFLESHGKYLMAVTAVGELYVWNIEDRKIHLKSPLSLSPLLDLSNKYQDDGLSKADSLTMCSITSRGIPLVTLSNGSGYLFNNDLGAWQTITESWWAFGSHYWDSLGNDDSSNKPQALSVLGGEDESSIVGLLENKTNEEILRKTRAGRGKYFNKISKNMIMKEGFENLENTISLSHLENRILCSELLGEFKDFKKFLITYAKRICELGFKAKLFEICNQLLGPVSDDSENEDAEDPEKLDHTWNPKVCGLDKHELLKEIILTCASNRDAQRVLIHFGRKIGILDELSY</sequence>
<evidence type="ECO:0000256" key="2">
    <source>
        <dbReference type="ARBA" id="ARBA00007306"/>
    </source>
</evidence>
<dbReference type="Pfam" id="PF24105">
    <property type="entry name" value="Beta-prop_CAF1B_HIR1"/>
    <property type="match status" value="1"/>
</dbReference>
<dbReference type="SMART" id="SM00320">
    <property type="entry name" value="WD40"/>
    <property type="match status" value="6"/>
</dbReference>
<dbReference type="AlphaFoldDB" id="A0A1E4RNA9"/>
<dbReference type="RefSeq" id="XP_020077806.1">
    <property type="nucleotide sequence ID" value="XM_020220826.1"/>
</dbReference>
<comment type="similarity">
    <text evidence="2 11">Belongs to the WD repeat HIR1 family.</text>
</comment>
<dbReference type="GO" id="GO:0005634">
    <property type="term" value="C:nucleus"/>
    <property type="evidence" value="ECO:0007669"/>
    <property type="project" value="UniProtKB-SubCell"/>
</dbReference>
<dbReference type="GO" id="GO:0006355">
    <property type="term" value="P:regulation of DNA-templated transcription"/>
    <property type="evidence" value="ECO:0007669"/>
    <property type="project" value="InterPro"/>
</dbReference>
<keyword evidence="16" id="KW-1185">Reference proteome</keyword>
<dbReference type="InterPro" id="IPR019015">
    <property type="entry name" value="HIRA_B_motif"/>
</dbReference>
<dbReference type="PANTHER" id="PTHR13831">
    <property type="entry name" value="MEMBER OF THE HIR1 FAMILY OF WD-REPEAT PROTEINS"/>
    <property type="match status" value="1"/>
</dbReference>
<keyword evidence="3 11" id="KW-0678">Repressor</keyword>
<dbReference type="GO" id="GO:0006351">
    <property type="term" value="P:DNA-templated transcription"/>
    <property type="evidence" value="ECO:0007669"/>
    <property type="project" value="InterPro"/>
</dbReference>
<feature type="domain" description="Protein HIRA-like C-terminal" evidence="13">
    <location>
        <begin position="689"/>
        <end position="923"/>
    </location>
</feature>
<dbReference type="PROSITE" id="PS50294">
    <property type="entry name" value="WD_REPEATS_REGION"/>
    <property type="match status" value="1"/>
</dbReference>
<evidence type="ECO:0000259" key="14">
    <source>
        <dbReference type="Pfam" id="PF24105"/>
    </source>
</evidence>
<evidence type="ECO:0000313" key="15">
    <source>
        <dbReference type="EMBL" id="ODV68739.1"/>
    </source>
</evidence>
<evidence type="ECO:0000259" key="13">
    <source>
        <dbReference type="Pfam" id="PF07569"/>
    </source>
</evidence>
<dbReference type="GO" id="GO:0031491">
    <property type="term" value="F:nucleosome binding"/>
    <property type="evidence" value="ECO:0007669"/>
    <property type="project" value="TreeGrafter"/>
</dbReference>
<dbReference type="InterPro" id="IPR001680">
    <property type="entry name" value="WD40_rpt"/>
</dbReference>
<feature type="domain" description="CAF1B/HIR1 beta-propeller" evidence="14">
    <location>
        <begin position="15"/>
        <end position="359"/>
    </location>
</feature>
<dbReference type="PANTHER" id="PTHR13831:SF1">
    <property type="entry name" value="PROTEIN HIR2"/>
    <property type="match status" value="1"/>
</dbReference>
<feature type="compositionally biased region" description="Polar residues" evidence="12">
    <location>
        <begin position="491"/>
        <end position="503"/>
    </location>
</feature>
<evidence type="ECO:0000313" key="16">
    <source>
        <dbReference type="Proteomes" id="UP000095085"/>
    </source>
</evidence>
<reference evidence="16" key="1">
    <citation type="submission" date="2016-05" db="EMBL/GenBank/DDBJ databases">
        <title>Comparative genomics of biotechnologically important yeasts.</title>
        <authorList>
            <consortium name="DOE Joint Genome Institute"/>
            <person name="Riley R."/>
            <person name="Haridas S."/>
            <person name="Wolfe K.H."/>
            <person name="Lopes M.R."/>
            <person name="Hittinger C.T."/>
            <person name="Goker M."/>
            <person name="Salamov A."/>
            <person name="Wisecaver J."/>
            <person name="Long T.M."/>
            <person name="Aerts A.L."/>
            <person name="Barry K."/>
            <person name="Choi C."/>
            <person name="Clum A."/>
            <person name="Coughlan A.Y."/>
            <person name="Deshpande S."/>
            <person name="Douglass A.P."/>
            <person name="Hanson S.J."/>
            <person name="Klenk H.-P."/>
            <person name="Labutti K."/>
            <person name="Lapidus A."/>
            <person name="Lindquist E."/>
            <person name="Lipzen A."/>
            <person name="Meier-Kolthoff J.P."/>
            <person name="Ohm R.A."/>
            <person name="Otillar R.P."/>
            <person name="Pangilinan J."/>
            <person name="Peng Y."/>
            <person name="Rokas A."/>
            <person name="Rosa C.A."/>
            <person name="Scheuner C."/>
            <person name="Sibirny A.A."/>
            <person name="Slot J.C."/>
            <person name="Stielow J.B."/>
            <person name="Sun H."/>
            <person name="Kurtzman C.P."/>
            <person name="Blackwell M."/>
            <person name="Grigoriev I.V."/>
            <person name="Jeffries T.W."/>
        </authorList>
    </citation>
    <scope>NUCLEOTIDE SEQUENCE [LARGE SCALE GENOMIC DNA]</scope>
    <source>
        <strain evidence="16">NRRL Y-1933</strain>
    </source>
</reference>
<dbReference type="PROSITE" id="PS50082">
    <property type="entry name" value="WD_REPEATS_2"/>
    <property type="match status" value="1"/>
</dbReference>
<keyword evidence="8 11" id="KW-0804">Transcription</keyword>
<keyword evidence="4 10" id="KW-0853">WD repeat</keyword>
<feature type="compositionally biased region" description="Basic and acidic residues" evidence="12">
    <location>
        <begin position="419"/>
        <end position="442"/>
    </location>
</feature>
<feature type="repeat" description="WD" evidence="10">
    <location>
        <begin position="8"/>
        <end position="41"/>
    </location>
</feature>
<keyword evidence="5 11" id="KW-0677">Repeat</keyword>
<evidence type="ECO:0000256" key="4">
    <source>
        <dbReference type="ARBA" id="ARBA00022574"/>
    </source>
</evidence>
<dbReference type="InterPro" id="IPR031120">
    <property type="entry name" value="HIR1-like"/>
</dbReference>
<dbReference type="InterPro" id="IPR011494">
    <property type="entry name" value="HIRA-like_C"/>
</dbReference>
<evidence type="ECO:0000256" key="9">
    <source>
        <dbReference type="ARBA" id="ARBA00023242"/>
    </source>
</evidence>
<dbReference type="STRING" id="984485.A0A1E4RNA9"/>
<evidence type="ECO:0000256" key="10">
    <source>
        <dbReference type="PROSITE-ProRule" id="PRU00221"/>
    </source>
</evidence>
<dbReference type="InterPro" id="IPR036322">
    <property type="entry name" value="WD40_repeat_dom_sf"/>
</dbReference>
<comment type="function">
    <text evidence="11">Required for replication-independent chromatin assembly and for the periodic repression of histone gene transcription during the cell cycle.</text>
</comment>
<dbReference type="EMBL" id="KV454539">
    <property type="protein sequence ID" value="ODV68739.1"/>
    <property type="molecule type" value="Genomic_DNA"/>
</dbReference>
<gene>
    <name evidence="15" type="ORF">HYPBUDRAFT_152077</name>
</gene>
<dbReference type="GO" id="GO:0006338">
    <property type="term" value="P:chromatin remodeling"/>
    <property type="evidence" value="ECO:0007669"/>
    <property type="project" value="InterPro"/>
</dbReference>
<evidence type="ECO:0000256" key="12">
    <source>
        <dbReference type="SAM" id="MobiDB-lite"/>
    </source>
</evidence>
<evidence type="ECO:0000256" key="8">
    <source>
        <dbReference type="ARBA" id="ARBA00023163"/>
    </source>
</evidence>
<dbReference type="Pfam" id="PF09453">
    <property type="entry name" value="HIRA_B"/>
    <property type="match status" value="1"/>
</dbReference>
<dbReference type="SUPFAM" id="SSF50978">
    <property type="entry name" value="WD40 repeat-like"/>
    <property type="match status" value="2"/>
</dbReference>
<feature type="compositionally biased region" description="Polar residues" evidence="12">
    <location>
        <begin position="515"/>
        <end position="542"/>
    </location>
</feature>
<dbReference type="GO" id="GO:0000785">
    <property type="term" value="C:chromatin"/>
    <property type="evidence" value="ECO:0007669"/>
    <property type="project" value="TreeGrafter"/>
</dbReference>
<dbReference type="Proteomes" id="UP000095085">
    <property type="component" value="Unassembled WGS sequence"/>
</dbReference>
<proteinExistence type="inferred from homology"/>
<dbReference type="Gene3D" id="2.130.10.10">
    <property type="entry name" value="YVTN repeat-like/Quinoprotein amine dehydrogenase"/>
    <property type="match status" value="2"/>
</dbReference>
<feature type="compositionally biased region" description="Polar residues" evidence="12">
    <location>
        <begin position="464"/>
        <end position="478"/>
    </location>
</feature>
<accession>A0A1E4RNA9</accession>